<dbReference type="EMBL" id="QQZY01000001">
    <property type="protein sequence ID" value="RDI75750.1"/>
    <property type="molecule type" value="Genomic_DNA"/>
</dbReference>
<dbReference type="InterPro" id="IPR015421">
    <property type="entry name" value="PyrdxlP-dep_Trfase_major"/>
</dbReference>
<accession>A0A7M2Z0D7</accession>
<dbReference type="SUPFAM" id="SSF53383">
    <property type="entry name" value="PLP-dependent transferases"/>
    <property type="match status" value="1"/>
</dbReference>
<dbReference type="Proteomes" id="UP000254134">
    <property type="component" value="Unassembled WGS sequence"/>
</dbReference>
<dbReference type="NCBIfam" id="TIGR01976">
    <property type="entry name" value="am_tr_V_VC1184"/>
    <property type="match status" value="1"/>
</dbReference>
<dbReference type="Gene3D" id="3.90.1150.10">
    <property type="entry name" value="Aspartate Aminotransferase, domain 1"/>
    <property type="match status" value="1"/>
</dbReference>
<comment type="caution">
    <text evidence="2">The sequence shown here is derived from an EMBL/GenBank/DDBJ whole genome shotgun (WGS) entry which is preliminary data.</text>
</comment>
<evidence type="ECO:0000313" key="3">
    <source>
        <dbReference type="Proteomes" id="UP000254134"/>
    </source>
</evidence>
<protein>
    <submittedName>
        <fullName evidence="2">Cysteine desulfurase family protein</fullName>
    </submittedName>
</protein>
<keyword evidence="3" id="KW-1185">Reference proteome</keyword>
<dbReference type="InterPro" id="IPR000192">
    <property type="entry name" value="Aminotrans_V_dom"/>
</dbReference>
<gene>
    <name evidence="2" type="ORF">Gocc_0169</name>
</gene>
<dbReference type="Pfam" id="PF00266">
    <property type="entry name" value="Aminotran_5"/>
    <property type="match status" value="1"/>
</dbReference>
<dbReference type="Gene3D" id="3.40.640.10">
    <property type="entry name" value="Type I PLP-dependent aspartate aminotransferase-like (Major domain)"/>
    <property type="match status" value="1"/>
</dbReference>
<dbReference type="InterPro" id="IPR015422">
    <property type="entry name" value="PyrdxlP-dep_Trfase_small"/>
</dbReference>
<dbReference type="RefSeq" id="WP_114794643.1">
    <property type="nucleotide sequence ID" value="NZ_QQZY01000001.1"/>
</dbReference>
<feature type="domain" description="Aminotransferase class V" evidence="1">
    <location>
        <begin position="24"/>
        <end position="382"/>
    </location>
</feature>
<reference evidence="3" key="2">
    <citation type="journal article" date="2019" name="MicrobiologyOpen">
        <title>High-quality draft genome sequence of Gaiella occulta isolated from a 150 meter deep mineral water borehole and comparison with the genome sequences of other deep-branching lineages of the phylum Actinobacteria.</title>
        <authorList>
            <person name="Severino R."/>
            <person name="Froufe H.J.C."/>
            <person name="Barroso C."/>
            <person name="Albuquerque L."/>
            <person name="Lobo-da-Cunha A."/>
            <person name="da Costa M.S."/>
            <person name="Egas C."/>
        </authorList>
    </citation>
    <scope>NUCLEOTIDE SEQUENCE [LARGE SCALE GENOMIC DNA]</scope>
    <source>
        <strain evidence="3">F2-233</strain>
    </source>
</reference>
<name>A0A7M2Z0D7_9ACTN</name>
<dbReference type="PANTHER" id="PTHR43586">
    <property type="entry name" value="CYSTEINE DESULFURASE"/>
    <property type="match status" value="1"/>
</dbReference>
<organism evidence="2 3">
    <name type="scientific">Gaiella occulta</name>
    <dbReference type="NCBI Taxonomy" id="1002870"/>
    <lineage>
        <taxon>Bacteria</taxon>
        <taxon>Bacillati</taxon>
        <taxon>Actinomycetota</taxon>
        <taxon>Thermoleophilia</taxon>
        <taxon>Gaiellales</taxon>
        <taxon>Gaiellaceae</taxon>
        <taxon>Gaiella</taxon>
    </lineage>
</organism>
<proteinExistence type="predicted"/>
<reference evidence="2 3" key="1">
    <citation type="submission" date="2018-07" db="EMBL/GenBank/DDBJ databases">
        <title>High-quality-draft genome sequence of Gaiella occulta.</title>
        <authorList>
            <person name="Severino R."/>
            <person name="Froufe H.J.C."/>
            <person name="Rainey F.A."/>
            <person name="Barroso C."/>
            <person name="Albuquerque L."/>
            <person name="Lobo-Da-Cunha A."/>
            <person name="Da Costa M.S."/>
            <person name="Egas C."/>
        </authorList>
    </citation>
    <scope>NUCLEOTIDE SEQUENCE [LARGE SCALE GENOMIC DNA]</scope>
    <source>
        <strain evidence="2 3">F2-233</strain>
    </source>
</reference>
<evidence type="ECO:0000259" key="1">
    <source>
        <dbReference type="Pfam" id="PF00266"/>
    </source>
</evidence>
<dbReference type="OrthoDB" id="7592443at2"/>
<dbReference type="AlphaFoldDB" id="A0A7M2Z0D7"/>
<sequence length="390" mass="42615">MSATLLDVAAARARFTALQRRLAFFDGPGGTQCPDEVIDAIAHYLRHDNANVGAPYETSVRTSRLVELAHEKAGRFLGCSPDEVAFGQSMTAMNFLLTRALGRTLEAGDEVLVTKLDHDANVSPWLHLERDLGVVVRIVGVHDDLSLDLGDLERRLSDRTRVVAFPVAANSVGTAPDVKRIVELAHGAGALAWADAVHYGPHGRIDVADWDVDVLLCSPYKFFGPHMGMAFGKRELLESWQPYKVRPAADHPVGHRFELGTCQHELLAGFVAAVDYVESIGWDAITGHERALGERVLAGLPDGVELYGLPTMEGRVPTFCFNVPGHTSEEVAVHLAEKHEVAVWWGNYYAVETMKHLGLDPWMGAVRAGVVHTNTEEEVDRLLAGVAELL</sequence>
<dbReference type="PANTHER" id="PTHR43586:SF21">
    <property type="entry name" value="PYRIDOXAL PHOSPHATE (PLP)-DEPENDENT ASPARTATE AMINOTRANSFERASE SUPERFAMILY"/>
    <property type="match status" value="1"/>
</dbReference>
<dbReference type="InterPro" id="IPR015424">
    <property type="entry name" value="PyrdxlP-dep_Trfase"/>
</dbReference>
<evidence type="ECO:0000313" key="2">
    <source>
        <dbReference type="EMBL" id="RDI75750.1"/>
    </source>
</evidence>
<dbReference type="InterPro" id="IPR011340">
    <property type="entry name" value="Cys_dSase-rel"/>
</dbReference>